<name>A0A841N6T5_9FLAO</name>
<proteinExistence type="predicted"/>
<dbReference type="AlphaFoldDB" id="A0A841N6T5"/>
<comment type="caution">
    <text evidence="1">The sequence shown here is derived from an EMBL/GenBank/DDBJ whole genome shotgun (WGS) entry which is preliminary data.</text>
</comment>
<reference evidence="1 2" key="1">
    <citation type="submission" date="2020-08" db="EMBL/GenBank/DDBJ databases">
        <title>Functional genomics of gut bacteria from endangered species of beetles.</title>
        <authorList>
            <person name="Carlos-Shanley C."/>
        </authorList>
    </citation>
    <scope>NUCLEOTIDE SEQUENCE [LARGE SCALE GENOMIC DNA]</scope>
    <source>
        <strain evidence="1 2">S00136</strain>
    </source>
</reference>
<organism evidence="1 2">
    <name type="scientific">Chryseobacterium shigense</name>
    <dbReference type="NCBI Taxonomy" id="297244"/>
    <lineage>
        <taxon>Bacteria</taxon>
        <taxon>Pseudomonadati</taxon>
        <taxon>Bacteroidota</taxon>
        <taxon>Flavobacteriia</taxon>
        <taxon>Flavobacteriales</taxon>
        <taxon>Weeksellaceae</taxon>
        <taxon>Chryseobacterium group</taxon>
        <taxon>Chryseobacterium</taxon>
    </lineage>
</organism>
<evidence type="ECO:0000313" key="2">
    <source>
        <dbReference type="Proteomes" id="UP000589738"/>
    </source>
</evidence>
<protein>
    <submittedName>
        <fullName evidence="1">Uncharacterized protein</fullName>
    </submittedName>
</protein>
<evidence type="ECO:0000313" key="1">
    <source>
        <dbReference type="EMBL" id="MBB6369170.1"/>
    </source>
</evidence>
<gene>
    <name evidence="1" type="ORF">HNP36_000223</name>
</gene>
<accession>A0A841N6T5</accession>
<dbReference type="Proteomes" id="UP000589738">
    <property type="component" value="Unassembled WGS sequence"/>
</dbReference>
<dbReference type="RefSeq" id="WP_184161536.1">
    <property type="nucleotide sequence ID" value="NZ_JACHLC010000001.1"/>
</dbReference>
<sequence length="1160" mass="130484">MAITILRPNQEFTVKANVTRGDTQLVSWIIFSGHNSESMNILAFYPKNGVELHHNFPDEGKFRLAAYNKEIQTKEDFQGSAELKHVDVEIKYNRLDGSKLSPKNPGNFLAGDDFRKDFPAVFEAKFLINPPNQEEISRLQFILEDGSGNTLNEGSNVSNVFTFTPRNSNAKYTIKAIYTNESGEATQQTFSGTSKAISVRDITHGAEVVRPGEPMTFSVTKTQFGAISSNSDFPEQGNIKWNLDKILIGTGRSITISGNQLMQKRKYHIEAYATSAVGNTKGSNTDNTKNDWHFEVKENIVESIKSNGKAKLGKSVEFEIEKMTFPNYDAAKDGSLVWEITGSENKNVSSGTKLIHQFSIAGDYTIDCVMGGRKSRNPLKINVIQPKIISDTAKWIDNDNGASGNIIKEAGYGQEVCAYVKYVGLEKEEAVLEIYDDDSTGSNIVFSTTATLPDTPGVYWPFKLDDTVKQKIEEKGLTKPGELYFKIIPKDASLKVENGNQALGKSLNVQSEPKIINAYFCDANDTQKFTISPLSKALYFKVYAANMVDKKVEINFATESDAYWTWDEELLFHKWKDIQDKFKNEKIRDTKTATFNNKGEVLVPVDLSKLGTPKNYILLNAMIKVIEEKKEGEIQKEEQGFYMAHGNLVRLFPDATLPTISENNGAVKVGREQLNGGENGTCICKETNLIWGGHPNVTCEFRKKVIDISKRQNFDPNDLMAVMKVETSGTFSSSKIELKDTKEKRKDGTFKREYRGLTKDEIMKLDENFSGAVGLIQFTPTAISSLNEKYSLSLTKRKLALMPQLDQLDYVEKYIELWKKTKNITSKISLSDLYVLVFAPNYFGTPDNTTLYKEGSDYYNANASVDTDGKNGITKNEIAARAILAKSEGDAYKTSKFSCGNGNSSNNNIDSKEVVTFHIYFDGKIEKRIPKSIKEAYKQKYKYVFHDKEKKEHDICVVDWHTTSRKLPSRSKLYKKPTHSKILSDDNISEGQTRRRVMYENGDIAEYGSNNGDTFWRLYSATNEKIELIKMPDTVNYVKYSFSGTKRIYTGPNYFAGFIGALAITELSVTTTGSCFREGSCFPSQFHVNGESIDTIYFGKLETDQKFIDAMKSFHFGERKVGNDAYFTKLKNVSDGGDLHDSHLHCGEFDNSKIIEIKEK</sequence>
<dbReference type="EMBL" id="JACHLC010000001">
    <property type="protein sequence ID" value="MBB6369170.1"/>
    <property type="molecule type" value="Genomic_DNA"/>
</dbReference>
<keyword evidence="2" id="KW-1185">Reference proteome</keyword>